<dbReference type="GO" id="GO:0003677">
    <property type="term" value="F:DNA binding"/>
    <property type="evidence" value="ECO:0007669"/>
    <property type="project" value="UniProtKB-KW"/>
</dbReference>
<dbReference type="PANTHER" id="PTHR33204:SF37">
    <property type="entry name" value="HTH-TYPE TRANSCRIPTIONAL REGULATOR YODB"/>
    <property type="match status" value="1"/>
</dbReference>
<evidence type="ECO:0000256" key="3">
    <source>
        <dbReference type="ARBA" id="ARBA00023163"/>
    </source>
</evidence>
<accession>A0A5E4UUC0</accession>
<protein>
    <submittedName>
        <fullName evidence="5">HxlR family transcriptional regulator</fullName>
    </submittedName>
</protein>
<keyword evidence="3" id="KW-0804">Transcription</keyword>
<sequence length="131" mass="14862">MAASSHEELELNRLVLEEITTKWTLLVLDSLCGGPMRFNAIRRANPGVTQKALTQCLRRLEYNGFINRTVVSTAPVAVSYEISPLGRSLEPQLRALFHWAEQHRDEVQAARRVFVAQQEHPLPTRSGVEDR</sequence>
<dbReference type="AlphaFoldDB" id="A0A5E4UUC0"/>
<proteinExistence type="predicted"/>
<evidence type="ECO:0000313" key="5">
    <source>
        <dbReference type="EMBL" id="VVE02639.1"/>
    </source>
</evidence>
<dbReference type="SUPFAM" id="SSF46785">
    <property type="entry name" value="Winged helix' DNA-binding domain"/>
    <property type="match status" value="1"/>
</dbReference>
<reference evidence="5 6" key="1">
    <citation type="submission" date="2019-08" db="EMBL/GenBank/DDBJ databases">
        <authorList>
            <person name="Peeters C."/>
        </authorList>
    </citation>
    <scope>NUCLEOTIDE SEQUENCE [LARGE SCALE GENOMIC DNA]</scope>
    <source>
        <strain evidence="5 6">LMG 31111</strain>
    </source>
</reference>
<dbReference type="InterPro" id="IPR002577">
    <property type="entry name" value="HTH_HxlR"/>
</dbReference>
<dbReference type="Proteomes" id="UP000383971">
    <property type="component" value="Unassembled WGS sequence"/>
</dbReference>
<dbReference type="InterPro" id="IPR036388">
    <property type="entry name" value="WH-like_DNA-bd_sf"/>
</dbReference>
<keyword evidence="6" id="KW-1185">Reference proteome</keyword>
<dbReference type="RefSeq" id="WP_150584957.1">
    <property type="nucleotide sequence ID" value="NZ_CABPSE010000006.1"/>
</dbReference>
<dbReference type="InterPro" id="IPR036390">
    <property type="entry name" value="WH_DNA-bd_sf"/>
</dbReference>
<name>A0A5E4UUC0_9BURK</name>
<organism evidence="5 6">
    <name type="scientific">Pandoraea communis</name>
    <dbReference type="NCBI Taxonomy" id="2508297"/>
    <lineage>
        <taxon>Bacteria</taxon>
        <taxon>Pseudomonadati</taxon>
        <taxon>Pseudomonadota</taxon>
        <taxon>Betaproteobacteria</taxon>
        <taxon>Burkholderiales</taxon>
        <taxon>Burkholderiaceae</taxon>
        <taxon>Pandoraea</taxon>
    </lineage>
</organism>
<feature type="domain" description="HTH hxlR-type" evidence="4">
    <location>
        <begin position="9"/>
        <end position="108"/>
    </location>
</feature>
<keyword evidence="1" id="KW-0805">Transcription regulation</keyword>
<keyword evidence="2" id="KW-0238">DNA-binding</keyword>
<dbReference type="PROSITE" id="PS51118">
    <property type="entry name" value="HTH_HXLR"/>
    <property type="match status" value="1"/>
</dbReference>
<evidence type="ECO:0000259" key="4">
    <source>
        <dbReference type="PROSITE" id="PS51118"/>
    </source>
</evidence>
<gene>
    <name evidence="5" type="ORF">PCO31111_02240</name>
</gene>
<evidence type="ECO:0000313" key="6">
    <source>
        <dbReference type="Proteomes" id="UP000383971"/>
    </source>
</evidence>
<dbReference type="EMBL" id="CABPSE010000006">
    <property type="protein sequence ID" value="VVE02639.1"/>
    <property type="molecule type" value="Genomic_DNA"/>
</dbReference>
<dbReference type="PANTHER" id="PTHR33204">
    <property type="entry name" value="TRANSCRIPTIONAL REGULATOR, MARR FAMILY"/>
    <property type="match status" value="1"/>
</dbReference>
<evidence type="ECO:0000256" key="2">
    <source>
        <dbReference type="ARBA" id="ARBA00023125"/>
    </source>
</evidence>
<dbReference type="Pfam" id="PF01638">
    <property type="entry name" value="HxlR"/>
    <property type="match status" value="1"/>
</dbReference>
<dbReference type="Gene3D" id="1.10.10.10">
    <property type="entry name" value="Winged helix-like DNA-binding domain superfamily/Winged helix DNA-binding domain"/>
    <property type="match status" value="1"/>
</dbReference>
<evidence type="ECO:0000256" key="1">
    <source>
        <dbReference type="ARBA" id="ARBA00023015"/>
    </source>
</evidence>